<reference evidence="1 2" key="1">
    <citation type="submission" date="2016-09" db="EMBL/GenBank/DDBJ databases">
        <title>Photobacterium proteolyticum sp. nov. a protease producing bacterium isolated from ocean sediments of Laizhou Bay.</title>
        <authorList>
            <person name="Li Y."/>
        </authorList>
    </citation>
    <scope>NUCLEOTIDE SEQUENCE [LARGE SCALE GENOMIC DNA]</scope>
    <source>
        <strain evidence="1 2">13-12</strain>
    </source>
</reference>
<proteinExistence type="predicted"/>
<accession>A0A1Q9GI79</accession>
<organism evidence="1 2">
    <name type="scientific">Photobacterium proteolyticum</name>
    <dbReference type="NCBI Taxonomy" id="1903952"/>
    <lineage>
        <taxon>Bacteria</taxon>
        <taxon>Pseudomonadati</taxon>
        <taxon>Pseudomonadota</taxon>
        <taxon>Gammaproteobacteria</taxon>
        <taxon>Vibrionales</taxon>
        <taxon>Vibrionaceae</taxon>
        <taxon>Photobacterium</taxon>
    </lineage>
</organism>
<keyword evidence="2" id="KW-1185">Reference proteome</keyword>
<evidence type="ECO:0000313" key="1">
    <source>
        <dbReference type="EMBL" id="OLQ74188.1"/>
    </source>
</evidence>
<gene>
    <name evidence="1" type="ORF">BIT28_19460</name>
</gene>
<comment type="caution">
    <text evidence="1">The sequence shown here is derived from an EMBL/GenBank/DDBJ whole genome shotgun (WGS) entry which is preliminary data.</text>
</comment>
<protein>
    <submittedName>
        <fullName evidence="1">Tetrameric acyl-CoA thioesterase</fullName>
    </submittedName>
</protein>
<dbReference type="EMBL" id="MJIL01000085">
    <property type="protein sequence ID" value="OLQ74188.1"/>
    <property type="molecule type" value="Genomic_DNA"/>
</dbReference>
<dbReference type="Proteomes" id="UP000186905">
    <property type="component" value="Unassembled WGS sequence"/>
</dbReference>
<dbReference type="Pfam" id="PF14539">
    <property type="entry name" value="DUF4442"/>
    <property type="match status" value="1"/>
</dbReference>
<dbReference type="InterPro" id="IPR027961">
    <property type="entry name" value="DUF4442"/>
</dbReference>
<dbReference type="AlphaFoldDB" id="A0A1Q9GI79"/>
<dbReference type="SUPFAM" id="SSF54637">
    <property type="entry name" value="Thioesterase/thiol ester dehydrase-isomerase"/>
    <property type="match status" value="1"/>
</dbReference>
<evidence type="ECO:0000313" key="2">
    <source>
        <dbReference type="Proteomes" id="UP000186905"/>
    </source>
</evidence>
<dbReference type="Gene3D" id="3.10.129.10">
    <property type="entry name" value="Hotdog Thioesterase"/>
    <property type="match status" value="1"/>
</dbReference>
<dbReference type="InterPro" id="IPR029069">
    <property type="entry name" value="HotDog_dom_sf"/>
</dbReference>
<sequence length="162" mass="19100">MGQKATRKEQKSKLSSPTFFKRLINLYPPYLGAGIKVTYIKEDWRQVEVRLKMRWYNRNAFGTHFGGSIYSMVDPHLALMLTNLLGRDYIVWDKSAHIEFVKASKKPIRCVIAISQEELDDIIQHTEHGEKYHPEFKLEILGEDDKLIAKVYKELYVRKKRQ</sequence>
<name>A0A1Q9GI79_9GAMM</name>
<dbReference type="STRING" id="1903952.BIT28_19460"/>